<evidence type="ECO:0000313" key="2">
    <source>
        <dbReference type="Proteomes" id="UP000219068"/>
    </source>
</evidence>
<reference evidence="1 2" key="1">
    <citation type="submission" date="2017-08" db="EMBL/GenBank/DDBJ databases">
        <authorList>
            <person name="de Groot N.N."/>
        </authorList>
    </citation>
    <scope>NUCLEOTIDE SEQUENCE [LARGE SCALE GENOMIC DNA]</scope>
    <source>
        <strain evidence="1 2">USBA 78</strain>
    </source>
</reference>
<gene>
    <name evidence="1" type="ORF">SAMN05428964_103454</name>
</gene>
<organism evidence="1 2">
    <name type="scientific">Thalassospira xiamenensis</name>
    <dbReference type="NCBI Taxonomy" id="220697"/>
    <lineage>
        <taxon>Bacteria</taxon>
        <taxon>Pseudomonadati</taxon>
        <taxon>Pseudomonadota</taxon>
        <taxon>Alphaproteobacteria</taxon>
        <taxon>Rhodospirillales</taxon>
        <taxon>Thalassospiraceae</taxon>
        <taxon>Thalassospira</taxon>
    </lineage>
</organism>
<accession>A0A285TLL7</accession>
<sequence>MSRNLLIRSVSRSTGCWDIHVLDSRSKACAFIEGVGEDDIVTFPAGTFRHSLYCSKEVAISRNADGKLQVAGVPCPIAIADPSWSQLLKASEAILLDAFNLQQILQSEDETRAILWPRDRKVAPHVATVAYIMWQSFTSSPNPRHVYEYNENTKVTFESRALQFERMVSAVPEELRTPDFLGEQLDMAILTLPGNSLTQEWHENGDWRRTKDAMRNDRIEEAKFYWDAMEEAKHECRPLTSSPT</sequence>
<evidence type="ECO:0000313" key="1">
    <source>
        <dbReference type="EMBL" id="SOC21620.1"/>
    </source>
</evidence>
<dbReference type="RefSeq" id="WP_097052235.1">
    <property type="nucleotide sequence ID" value="NZ_OBMM01000003.1"/>
</dbReference>
<dbReference type="AlphaFoldDB" id="A0A285TLL7"/>
<protein>
    <submittedName>
        <fullName evidence="1">Uncharacterized protein</fullName>
    </submittedName>
</protein>
<name>A0A285TLL7_9PROT</name>
<dbReference type="Proteomes" id="UP000219068">
    <property type="component" value="Unassembled WGS sequence"/>
</dbReference>
<dbReference type="EMBL" id="OBMM01000003">
    <property type="protein sequence ID" value="SOC21620.1"/>
    <property type="molecule type" value="Genomic_DNA"/>
</dbReference>
<proteinExistence type="predicted"/>